<evidence type="ECO:0000313" key="4">
    <source>
        <dbReference type="Proteomes" id="UP000679950"/>
    </source>
</evidence>
<dbReference type="PANTHER" id="PTHR43434:SF25">
    <property type="entry name" value="PHOSPHOGLYCOLATE PHOSPHATASE"/>
    <property type="match status" value="1"/>
</dbReference>
<dbReference type="Gene3D" id="1.10.150.240">
    <property type="entry name" value="Putative phosphatase, domain 2"/>
    <property type="match status" value="1"/>
</dbReference>
<dbReference type="SFLD" id="SFLDG01129">
    <property type="entry name" value="C1.5:_HAD__Beta-PGM__Phosphata"/>
    <property type="match status" value="1"/>
</dbReference>
<accession>A0ABQ4KQA6</accession>
<keyword evidence="2" id="KW-0460">Magnesium</keyword>
<dbReference type="Gene3D" id="3.40.50.1000">
    <property type="entry name" value="HAD superfamily/HAD-like"/>
    <property type="match status" value="1"/>
</dbReference>
<dbReference type="SUPFAM" id="SSF56784">
    <property type="entry name" value="HAD-like"/>
    <property type="match status" value="1"/>
</dbReference>
<evidence type="ECO:0000256" key="1">
    <source>
        <dbReference type="ARBA" id="ARBA00022801"/>
    </source>
</evidence>
<dbReference type="SFLD" id="SFLDS00003">
    <property type="entry name" value="Haloacid_Dehalogenase"/>
    <property type="match status" value="1"/>
</dbReference>
<dbReference type="Pfam" id="PF13419">
    <property type="entry name" value="HAD_2"/>
    <property type="match status" value="1"/>
</dbReference>
<evidence type="ECO:0000256" key="2">
    <source>
        <dbReference type="ARBA" id="ARBA00022842"/>
    </source>
</evidence>
<proteinExistence type="predicted"/>
<keyword evidence="4" id="KW-1185">Reference proteome</keyword>
<dbReference type="PANTHER" id="PTHR43434">
    <property type="entry name" value="PHOSPHOGLYCOLATE PHOSPHATASE"/>
    <property type="match status" value="1"/>
</dbReference>
<dbReference type="InterPro" id="IPR036412">
    <property type="entry name" value="HAD-like_sf"/>
</dbReference>
<dbReference type="InterPro" id="IPR050155">
    <property type="entry name" value="HAD-like_hydrolase_sf"/>
</dbReference>
<evidence type="ECO:0000313" key="3">
    <source>
        <dbReference type="EMBL" id="GIN59522.1"/>
    </source>
</evidence>
<sequence>MNILWDFDGTLFDTYPVFAKILKQVIEKDDVSEEEIYTQTKISFKHAFKFFDLGDAQVNQFILLANQLPADEFKPFSGVEEVLMHANKNVIMTHSGRTEVLKTLQAYGWEGYFCDIVTGDDGYPRKPHAASYEYLHQKHRIDLVIGDRMIDIIPGKTLGIQTCLFQNKEPGADYYLSTYQDFFKIIFGLQVDR</sequence>
<comment type="caution">
    <text evidence="3">The sequence shown here is derived from an EMBL/GenBank/DDBJ whole genome shotgun (WGS) entry which is preliminary data.</text>
</comment>
<gene>
    <name evidence="3" type="ORF">J8TS2_38410</name>
</gene>
<name>A0ABQ4KQA6_9BACI</name>
<protein>
    <submittedName>
        <fullName evidence="3">Phosphoglycolate phosphatase</fullName>
    </submittedName>
</protein>
<dbReference type="Proteomes" id="UP000679950">
    <property type="component" value="Unassembled WGS sequence"/>
</dbReference>
<keyword evidence="1" id="KW-0378">Hydrolase</keyword>
<dbReference type="InterPro" id="IPR023198">
    <property type="entry name" value="PGP-like_dom2"/>
</dbReference>
<dbReference type="EMBL" id="BORB01000048">
    <property type="protein sequence ID" value="GIN59522.1"/>
    <property type="molecule type" value="Genomic_DNA"/>
</dbReference>
<reference evidence="3 4" key="1">
    <citation type="submission" date="2021-03" db="EMBL/GenBank/DDBJ databases">
        <title>Antimicrobial resistance genes in bacteria isolated from Japanese honey, and their potential for conferring macrolide and lincosamide resistance in the American foulbrood pathogen Paenibacillus larvae.</title>
        <authorList>
            <person name="Okamoto M."/>
            <person name="Kumagai M."/>
            <person name="Kanamori H."/>
            <person name="Takamatsu D."/>
        </authorList>
    </citation>
    <scope>NUCLEOTIDE SEQUENCE [LARGE SCALE GENOMIC DNA]</scope>
    <source>
        <strain evidence="3 4">J8TS2</strain>
    </source>
</reference>
<dbReference type="InterPro" id="IPR041492">
    <property type="entry name" value="HAD_2"/>
</dbReference>
<dbReference type="InterPro" id="IPR023214">
    <property type="entry name" value="HAD_sf"/>
</dbReference>
<organism evidence="3 4">
    <name type="scientific">Lederbergia ruris</name>
    <dbReference type="NCBI Taxonomy" id="217495"/>
    <lineage>
        <taxon>Bacteria</taxon>
        <taxon>Bacillati</taxon>
        <taxon>Bacillota</taxon>
        <taxon>Bacilli</taxon>
        <taxon>Bacillales</taxon>
        <taxon>Bacillaceae</taxon>
        <taxon>Lederbergia</taxon>
    </lineage>
</organism>
<dbReference type="RefSeq" id="WP_212967306.1">
    <property type="nucleotide sequence ID" value="NZ_BORB01000048.1"/>
</dbReference>